<dbReference type="InterPro" id="IPR029045">
    <property type="entry name" value="ClpP/crotonase-like_dom_sf"/>
</dbReference>
<dbReference type="Pfam" id="PF03572">
    <property type="entry name" value="Peptidase_S41"/>
    <property type="match status" value="1"/>
</dbReference>
<dbReference type="RefSeq" id="WP_313793927.1">
    <property type="nucleotide sequence ID" value="NZ_CP102453.1"/>
</dbReference>
<dbReference type="PROSITE" id="PS50106">
    <property type="entry name" value="PDZ"/>
    <property type="match status" value="1"/>
</dbReference>
<dbReference type="InterPro" id="IPR036365">
    <property type="entry name" value="PGBD-like_sf"/>
</dbReference>
<dbReference type="SUPFAM" id="SSF52096">
    <property type="entry name" value="ClpP/crotonase"/>
    <property type="match status" value="1"/>
</dbReference>
<dbReference type="SUPFAM" id="SSF50156">
    <property type="entry name" value="PDZ domain-like"/>
    <property type="match status" value="1"/>
</dbReference>
<dbReference type="NCBIfam" id="TIGR00225">
    <property type="entry name" value="prc"/>
    <property type="match status" value="1"/>
</dbReference>
<reference evidence="8 9" key="1">
    <citation type="submission" date="2022-08" db="EMBL/GenBank/DDBJ databases">
        <title>Aerococcaceae sp. nov isolated from spoiled eye mask.</title>
        <authorList>
            <person name="Zhou G."/>
            <person name="Xie X.-B."/>
            <person name="Shi Q.-S."/>
            <person name="Wang Y.-S."/>
            <person name="Wen X."/>
            <person name="Peng H."/>
            <person name="Yang X.-J."/>
            <person name="Tao H.-B."/>
            <person name="Huang X.-M."/>
        </authorList>
    </citation>
    <scope>NUCLEOTIDE SEQUENCE [LARGE SCALE GENOMIC DNA]</scope>
    <source>
        <strain evidence="9">DM20194951</strain>
    </source>
</reference>
<dbReference type="SMART" id="SM00228">
    <property type="entry name" value="PDZ"/>
    <property type="match status" value="1"/>
</dbReference>
<dbReference type="CDD" id="cd07560">
    <property type="entry name" value="Peptidase_S41_CPP"/>
    <property type="match status" value="1"/>
</dbReference>
<dbReference type="EMBL" id="CP102453">
    <property type="protein sequence ID" value="UUX34424.1"/>
    <property type="molecule type" value="Genomic_DNA"/>
</dbReference>
<dbReference type="InterPro" id="IPR036034">
    <property type="entry name" value="PDZ_sf"/>
</dbReference>
<dbReference type="PANTHER" id="PTHR32060:SF30">
    <property type="entry name" value="CARBOXY-TERMINAL PROCESSING PROTEASE CTPA"/>
    <property type="match status" value="1"/>
</dbReference>
<dbReference type="Pfam" id="PF01471">
    <property type="entry name" value="PG_binding_1"/>
    <property type="match status" value="1"/>
</dbReference>
<dbReference type="SMART" id="SM00245">
    <property type="entry name" value="TSPc"/>
    <property type="match status" value="1"/>
</dbReference>
<evidence type="ECO:0000256" key="1">
    <source>
        <dbReference type="ARBA" id="ARBA00009179"/>
    </source>
</evidence>
<keyword evidence="6" id="KW-0732">Signal</keyword>
<dbReference type="Gene3D" id="3.30.750.44">
    <property type="match status" value="1"/>
</dbReference>
<accession>A0ABY5P7B4</accession>
<feature type="domain" description="PDZ" evidence="7">
    <location>
        <begin position="104"/>
        <end position="172"/>
    </location>
</feature>
<dbReference type="InterPro" id="IPR002477">
    <property type="entry name" value="Peptidoglycan-bd-like"/>
</dbReference>
<keyword evidence="9" id="KW-1185">Reference proteome</keyword>
<protein>
    <submittedName>
        <fullName evidence="8">S41 family peptidase</fullName>
    </submittedName>
</protein>
<dbReference type="InterPro" id="IPR036366">
    <property type="entry name" value="PGBDSf"/>
</dbReference>
<dbReference type="Gene3D" id="3.90.226.10">
    <property type="entry name" value="2-enoyl-CoA Hydratase, Chain A, domain 1"/>
    <property type="match status" value="1"/>
</dbReference>
<dbReference type="InterPro" id="IPR005151">
    <property type="entry name" value="Tail-specific_protease"/>
</dbReference>
<evidence type="ECO:0000256" key="2">
    <source>
        <dbReference type="ARBA" id="ARBA00022670"/>
    </source>
</evidence>
<dbReference type="PANTHER" id="PTHR32060">
    <property type="entry name" value="TAIL-SPECIFIC PROTEASE"/>
    <property type="match status" value="1"/>
</dbReference>
<evidence type="ECO:0000256" key="3">
    <source>
        <dbReference type="ARBA" id="ARBA00022801"/>
    </source>
</evidence>
<evidence type="ECO:0000256" key="6">
    <source>
        <dbReference type="SAM" id="SignalP"/>
    </source>
</evidence>
<keyword evidence="2 5" id="KW-0645">Protease</keyword>
<gene>
    <name evidence="8" type="ORF">NRE15_01890</name>
</gene>
<proteinExistence type="inferred from homology"/>
<evidence type="ECO:0000256" key="4">
    <source>
        <dbReference type="ARBA" id="ARBA00022825"/>
    </source>
</evidence>
<evidence type="ECO:0000313" key="8">
    <source>
        <dbReference type="EMBL" id="UUX34424.1"/>
    </source>
</evidence>
<keyword evidence="3 5" id="KW-0378">Hydrolase</keyword>
<dbReference type="Proteomes" id="UP001315967">
    <property type="component" value="Chromosome"/>
</dbReference>
<organism evidence="8 9">
    <name type="scientific">Fundicoccus culcitae</name>
    <dbReference type="NCBI Taxonomy" id="2969821"/>
    <lineage>
        <taxon>Bacteria</taxon>
        <taxon>Bacillati</taxon>
        <taxon>Bacillota</taxon>
        <taxon>Bacilli</taxon>
        <taxon>Lactobacillales</taxon>
        <taxon>Aerococcaceae</taxon>
        <taxon>Fundicoccus</taxon>
    </lineage>
</organism>
<name>A0ABY5P7B4_9LACT</name>
<dbReference type="Gene3D" id="2.30.42.10">
    <property type="match status" value="1"/>
</dbReference>
<comment type="similarity">
    <text evidence="1 5">Belongs to the peptidase S41A family.</text>
</comment>
<feature type="chain" id="PRO_5047194149" evidence="6">
    <location>
        <begin position="21"/>
        <end position="484"/>
    </location>
</feature>
<feature type="signal peptide" evidence="6">
    <location>
        <begin position="1"/>
        <end position="20"/>
    </location>
</feature>
<dbReference type="InterPro" id="IPR001478">
    <property type="entry name" value="PDZ"/>
</dbReference>
<dbReference type="Pfam" id="PF22694">
    <property type="entry name" value="CtpB_N-like"/>
    <property type="match status" value="1"/>
</dbReference>
<dbReference type="Pfam" id="PF17820">
    <property type="entry name" value="PDZ_6"/>
    <property type="match status" value="1"/>
</dbReference>
<sequence>MKKSLLKKPMKWINVGLASAALLVATSQSMTEVEALNWLFPDNSIPEEQQLTDEDIDMIREVYNTIQINYIEDLEKNDLLEGALKGMVNAIGDPYSEYLNKQESTSFDDSIVGSFQGIGVQFMSQNGNITVISPIDGTPAAEAGIQPNDIILEADGQELTNMDTNQVVELIRGPEGTEVQLKIQRGSSTFDITLVRAEIPIISVTGEIDEANTNIGNIRISQFSANTYDELVEIITNLRNEGVERFVFDLRANPGGLLNQALALSNMFVENGDVIMQVEESNREPDIFVGDDQAYGDFKVTEPYVVLIDNGSASASEILAAAINENTDRLLIGTTTFGKGTVQNITNESDIGELKLTIAKWLTPNGTWIHDTGVSPDVTVEAEALATALLLNTNEELVSGQSSEFVQSLSLILNTLGYEVDSQNYFDDRMEEVVKQFQTDNGLEADGIVTGDTAQALNDQARAYLEENDVQYDKAVELLLEEDA</sequence>
<dbReference type="InterPro" id="IPR041489">
    <property type="entry name" value="PDZ_6"/>
</dbReference>
<evidence type="ECO:0000256" key="5">
    <source>
        <dbReference type="RuleBase" id="RU004404"/>
    </source>
</evidence>
<dbReference type="InterPro" id="IPR055210">
    <property type="entry name" value="CtpA/B_N"/>
</dbReference>
<evidence type="ECO:0000259" key="7">
    <source>
        <dbReference type="PROSITE" id="PS50106"/>
    </source>
</evidence>
<dbReference type="CDD" id="cd06782">
    <property type="entry name" value="cpPDZ_CPP-like"/>
    <property type="match status" value="1"/>
</dbReference>
<dbReference type="InterPro" id="IPR004447">
    <property type="entry name" value="Peptidase_S41A"/>
</dbReference>
<keyword evidence="4 5" id="KW-0720">Serine protease</keyword>
<dbReference type="SUPFAM" id="SSF47090">
    <property type="entry name" value="PGBD-like"/>
    <property type="match status" value="1"/>
</dbReference>
<evidence type="ECO:0000313" key="9">
    <source>
        <dbReference type="Proteomes" id="UP001315967"/>
    </source>
</evidence>
<dbReference type="Gene3D" id="1.10.101.10">
    <property type="entry name" value="PGBD-like superfamily/PGBD"/>
    <property type="match status" value="1"/>
</dbReference>